<evidence type="ECO:0000313" key="1">
    <source>
        <dbReference type="EMBL" id="GKX66892.1"/>
    </source>
</evidence>
<evidence type="ECO:0000313" key="2">
    <source>
        <dbReference type="Proteomes" id="UP001058074"/>
    </source>
</evidence>
<reference evidence="1" key="1">
    <citation type="journal article" date="2025" name="Int. J. Syst. Evol. Microbiol.">
        <title>Inconstantimicrobium mannanitabidum sp. nov., a novel member of the family Clostridiaceae isolated from anoxic soil under the treatment of reductive soil disinfestation.</title>
        <authorList>
            <person name="Ueki A."/>
            <person name="Tonouchi A."/>
            <person name="Honma S."/>
            <person name="Kaku N."/>
            <person name="Ueki K."/>
        </authorList>
    </citation>
    <scope>NUCLEOTIDE SEQUENCE</scope>
    <source>
        <strain evidence="1">TW13</strain>
    </source>
</reference>
<protein>
    <submittedName>
        <fullName evidence="1">Uncharacterized protein</fullName>
    </submittedName>
</protein>
<accession>A0ACB5RCA5</accession>
<sequence length="320" mass="37548">MNAKILDKLLDLIRDDKLGAIILLLILLIISVINIFIYRNNKRFQKIYNRVSNFFPWVKKENVVLATFSKHIAVYDKILEPYLLNGCLVIKEDYREKFNRDGSIDIKNLCAIKEKKEESLKKARKRMKNENSLIYLGFPHVPFAFRDGYLFTDVDDVTLYEYQGKDSEYLRKGFFELRKEYNSDLKIHSDYLDKSISSNEIALKIEQSFPISNREIEDTIGAKDIITIAVDNVERWGITSYAQIDLYQKKLREVLKWAKEKQIEKIHIFATTPVTLSFSLGRIIQHYDCDIIVYNYNSGKFDWKINLKVGKIGFVNNNVI</sequence>
<keyword evidence="2" id="KW-1185">Reference proteome</keyword>
<organism evidence="1 2">
    <name type="scientific">Inconstantimicrobium mannanitabidum</name>
    <dbReference type="NCBI Taxonomy" id="1604901"/>
    <lineage>
        <taxon>Bacteria</taxon>
        <taxon>Bacillati</taxon>
        <taxon>Bacillota</taxon>
        <taxon>Clostridia</taxon>
        <taxon>Eubacteriales</taxon>
        <taxon>Clostridiaceae</taxon>
        <taxon>Inconstantimicrobium</taxon>
    </lineage>
</organism>
<dbReference type="EMBL" id="BROD01000001">
    <property type="protein sequence ID" value="GKX66892.1"/>
    <property type="molecule type" value="Genomic_DNA"/>
</dbReference>
<dbReference type="Proteomes" id="UP001058074">
    <property type="component" value="Unassembled WGS sequence"/>
</dbReference>
<name>A0ACB5RCA5_9CLOT</name>
<proteinExistence type="predicted"/>
<gene>
    <name evidence="1" type="ORF">rsdtw13_21500</name>
</gene>
<comment type="caution">
    <text evidence="1">The sequence shown here is derived from an EMBL/GenBank/DDBJ whole genome shotgun (WGS) entry which is preliminary data.</text>
</comment>